<dbReference type="Pfam" id="PF01008">
    <property type="entry name" value="IF-2B"/>
    <property type="match status" value="1"/>
</dbReference>
<dbReference type="PANTHER" id="PTHR10233:SF14">
    <property type="entry name" value="TRANSLATION INITIATION FACTOR EIF-2B SUBUNIT DELTA"/>
    <property type="match status" value="1"/>
</dbReference>
<feature type="compositionally biased region" description="Basic and acidic residues" evidence="10">
    <location>
        <begin position="701"/>
        <end position="710"/>
    </location>
</feature>
<dbReference type="InterPro" id="IPR037171">
    <property type="entry name" value="NagB/RpiA_transferase-like"/>
</dbReference>
<feature type="compositionally biased region" description="Polar residues" evidence="10">
    <location>
        <begin position="827"/>
        <end position="838"/>
    </location>
</feature>
<feature type="compositionally biased region" description="Basic residues" evidence="10">
    <location>
        <begin position="1015"/>
        <end position="1035"/>
    </location>
</feature>
<feature type="compositionally biased region" description="Basic and acidic residues" evidence="10">
    <location>
        <begin position="571"/>
        <end position="615"/>
    </location>
</feature>
<comment type="similarity">
    <text evidence="2 9">Belongs to the eIF-2B alpha/beta/delta subunits family.</text>
</comment>
<evidence type="ECO:0000256" key="5">
    <source>
        <dbReference type="ARBA" id="ARBA00022917"/>
    </source>
</evidence>
<evidence type="ECO:0000256" key="1">
    <source>
        <dbReference type="ARBA" id="ARBA00004514"/>
    </source>
</evidence>
<name>A0A8H3BEJ1_9AGAM</name>
<evidence type="ECO:0000256" key="9">
    <source>
        <dbReference type="RuleBase" id="RU003814"/>
    </source>
</evidence>
<feature type="compositionally biased region" description="Basic and acidic residues" evidence="10">
    <location>
        <begin position="12"/>
        <end position="44"/>
    </location>
</feature>
<dbReference type="AlphaFoldDB" id="A0A8H3BEJ1"/>
<evidence type="ECO:0000256" key="10">
    <source>
        <dbReference type="SAM" id="MobiDB-lite"/>
    </source>
</evidence>
<dbReference type="GO" id="GO:0005829">
    <property type="term" value="C:cytosol"/>
    <property type="evidence" value="ECO:0007669"/>
    <property type="project" value="UniProtKB-SubCell"/>
</dbReference>
<evidence type="ECO:0000313" key="12">
    <source>
        <dbReference type="Proteomes" id="UP000663888"/>
    </source>
</evidence>
<feature type="region of interest" description="Disordered" evidence="10">
    <location>
        <begin position="571"/>
        <end position="638"/>
    </location>
</feature>
<evidence type="ECO:0000256" key="7">
    <source>
        <dbReference type="ARBA" id="ARBA00044356"/>
    </source>
</evidence>
<evidence type="ECO:0000256" key="8">
    <source>
        <dbReference type="ARBA" id="ARBA00046432"/>
    </source>
</evidence>
<comment type="caution">
    <text evidence="11">The sequence shown here is derived from an EMBL/GenBank/DDBJ whole genome shotgun (WGS) entry which is preliminary data.</text>
</comment>
<evidence type="ECO:0000256" key="3">
    <source>
        <dbReference type="ARBA" id="ARBA00022490"/>
    </source>
</evidence>
<evidence type="ECO:0000256" key="6">
    <source>
        <dbReference type="ARBA" id="ARBA00044147"/>
    </source>
</evidence>
<sequence length="1047" mass="112842">MSSQHNSPNPATKKDLPAGDGPSKEGKSKAQIRAENRERQEKQRAAKAAAAGNKNPGGGNADTGANKKSTESKPKQKQPVAQKPDDSSGRRGAASQAPTIEAASMAADVEDKIRDLRIFSHFGARGHLGQKIKGEIHPSIVRLGLLFAEYKITGANARCISALTAFKSVIADYVTPTNNSLSRHIMTYLSPQISYLTSARPMSVSLGNAIRSLKLQISEIDIDLPEHAAKTELYSRIDQYMQERILAADVAISTFGLAKIHDGDVVLTYARSSVVEKLLVSAHRAGKRFEVIVVDSRPMLEGRNLLRTLAAVGIPCTYCILSALGTVMKDTSIVFLGTHALHSNGALYSRAGTALVAMMAKQHNVPIVLPKTNLLAAKMSSYGGGIPFPGGQPQYVNPNAGYAATPQVQYGQPQMGMMPQSMQPAAAQADPYANAKPGTIAYAKSEGPDGIATYTPVIAQETFYQTPSGPTRGIKWVTATSSQASAAGIPSGAITASSAAQLPQTAGMMPPITMAPGGMAHSGMAHSGMVPGGMAPAGLAPAGMHPMGYPPASPGDDYPVMKPGMSQREYEKAVKRWEKDRRAADKRARKEEKEKGKRDRDRDRDHDRDRDRWDGQDPYDLTGGRGGERQRRVSTGAGLGFERARRMSGGAMLRDDELSRKLESLDMSFSSRRERRMSGGAQAYATSVGGFRSRKNSMSEAGRDRDRKISGEYGQPRPSFYPPAGASIPGGGYGAPVPGGYGAGARSMPGSPVRPHSAFPTTHPHDDLIHHHGGPSPRPGYYNSRSRHASPSMGSTNLPGGYGGPTYGGARDPASASAYPSYGTERTPYSTASNLPPTTNDSYALTRRPAGGPSNSIYPVSGRELNRAQPFTAFEEFFLVEDLSELMQPQPPPLPAALVPHDVMAEEWDRCMQGLISLTSQTLQSSRSSSLDGLIDLVTQWNTTFFLPRGVDISIYKGNSRRSGPPMNVRSTLRAYDESESESESSSSSSSSSSESEDDRYFSSARREQKAAKRAERKARRKERHRRRRARRRQRSVSIRVRAVPIN</sequence>
<dbReference type="EMBL" id="CAJMWX010001047">
    <property type="protein sequence ID" value="CAE6455722.1"/>
    <property type="molecule type" value="Genomic_DNA"/>
</dbReference>
<feature type="compositionally biased region" description="Basic and acidic residues" evidence="10">
    <location>
        <begin position="999"/>
        <end position="1014"/>
    </location>
</feature>
<feature type="compositionally biased region" description="Low complexity" evidence="10">
    <location>
        <begin position="984"/>
        <end position="994"/>
    </location>
</feature>
<dbReference type="GO" id="GO:0003743">
    <property type="term" value="F:translation initiation factor activity"/>
    <property type="evidence" value="ECO:0007669"/>
    <property type="project" value="UniProtKB-KW"/>
</dbReference>
<evidence type="ECO:0000256" key="2">
    <source>
        <dbReference type="ARBA" id="ARBA00007251"/>
    </source>
</evidence>
<gene>
    <name evidence="11" type="ORF">RDB_LOCUS76758</name>
</gene>
<feature type="compositionally biased region" description="Low complexity" evidence="10">
    <location>
        <begin position="1036"/>
        <end position="1047"/>
    </location>
</feature>
<feature type="compositionally biased region" description="Polar residues" evidence="10">
    <location>
        <begin position="1"/>
        <end position="10"/>
    </location>
</feature>
<organism evidence="11 12">
    <name type="scientific">Rhizoctonia solani</name>
    <dbReference type="NCBI Taxonomy" id="456999"/>
    <lineage>
        <taxon>Eukaryota</taxon>
        <taxon>Fungi</taxon>
        <taxon>Dikarya</taxon>
        <taxon>Basidiomycota</taxon>
        <taxon>Agaricomycotina</taxon>
        <taxon>Agaricomycetes</taxon>
        <taxon>Cantharellales</taxon>
        <taxon>Ceratobasidiaceae</taxon>
        <taxon>Rhizoctonia</taxon>
    </lineage>
</organism>
<keyword evidence="5" id="KW-0648">Protein biosynthesis</keyword>
<feature type="region of interest" description="Disordered" evidence="10">
    <location>
        <begin position="1"/>
        <end position="103"/>
    </location>
</feature>
<proteinExistence type="inferred from homology"/>
<evidence type="ECO:0000313" key="11">
    <source>
        <dbReference type="EMBL" id="CAE6455722.1"/>
    </source>
</evidence>
<dbReference type="Proteomes" id="UP000663888">
    <property type="component" value="Unassembled WGS sequence"/>
</dbReference>
<feature type="region of interest" description="Disordered" evidence="10">
    <location>
        <begin position="956"/>
        <end position="1047"/>
    </location>
</feature>
<accession>A0A8H3BEJ1</accession>
<feature type="region of interest" description="Disordered" evidence="10">
    <location>
        <begin position="744"/>
        <end position="838"/>
    </location>
</feature>
<dbReference type="PANTHER" id="PTHR10233">
    <property type="entry name" value="TRANSLATION INITIATION FACTOR EIF-2B"/>
    <property type="match status" value="1"/>
</dbReference>
<comment type="subunit">
    <text evidence="8">Component of the translation initiation factor 2B (eIF2B) complex which is a heterodecamer of two sets of five different subunits: alpha, beta, gamma, delta and epsilon. Subunits alpha, beta and delta comprise a regulatory subcomplex and subunits epsilon and gamma comprise a catalytic subcomplex. Within the complex, the hexameric regulatory complex resides at the center, with the two heterodimeric catalytic subcomplexes bound on opposite sides.</text>
</comment>
<protein>
    <recommendedName>
        <fullName evidence="6">Translation initiation factor eIF2B subunit delta</fullName>
    </recommendedName>
    <alternativeName>
        <fullName evidence="7">eIF2B GDP-GTP exchange factor subunit delta</fullName>
    </alternativeName>
</protein>
<evidence type="ECO:0000256" key="4">
    <source>
        <dbReference type="ARBA" id="ARBA00022540"/>
    </source>
</evidence>
<reference evidence="11" key="1">
    <citation type="submission" date="2021-01" db="EMBL/GenBank/DDBJ databases">
        <authorList>
            <person name="Kaushik A."/>
        </authorList>
    </citation>
    <scope>NUCLEOTIDE SEQUENCE</scope>
    <source>
        <strain evidence="11">AG4-R118</strain>
    </source>
</reference>
<keyword evidence="4" id="KW-0396">Initiation factor</keyword>
<comment type="subcellular location">
    <subcellularLocation>
        <location evidence="1">Cytoplasm</location>
        <location evidence="1">Cytosol</location>
    </subcellularLocation>
</comment>
<dbReference type="InterPro" id="IPR042529">
    <property type="entry name" value="IF_2B-like_C"/>
</dbReference>
<dbReference type="Gene3D" id="3.40.50.10470">
    <property type="entry name" value="Translation initiation factor eif-2b, domain 2"/>
    <property type="match status" value="1"/>
</dbReference>
<feature type="region of interest" description="Disordered" evidence="10">
    <location>
        <begin position="692"/>
        <end position="727"/>
    </location>
</feature>
<dbReference type="InterPro" id="IPR000649">
    <property type="entry name" value="IF-2B-related"/>
</dbReference>
<dbReference type="SUPFAM" id="SSF100950">
    <property type="entry name" value="NagB/RpiA/CoA transferase-like"/>
    <property type="match status" value="1"/>
</dbReference>
<keyword evidence="3" id="KW-0963">Cytoplasm</keyword>